<evidence type="ECO:0000313" key="3">
    <source>
        <dbReference type="EMBL" id="PQJ62445.1"/>
    </source>
</evidence>
<name>A0A2S7VKI3_PHOAN</name>
<dbReference type="RefSeq" id="WP_105062252.1">
    <property type="nucleotide sequence ID" value="NZ_MSCJ01000003.1"/>
</dbReference>
<feature type="chain" id="PRO_5015392273" description="Chalcone isomerase domain-containing protein" evidence="1">
    <location>
        <begin position="20"/>
        <end position="186"/>
    </location>
</feature>
<dbReference type="AlphaFoldDB" id="A0A2S7VKI3"/>
<proteinExistence type="predicted"/>
<comment type="caution">
    <text evidence="3">The sequence shown here is derived from an EMBL/GenBank/DDBJ whole genome shotgun (WGS) entry which is preliminary data.</text>
</comment>
<sequence>MRSLVIYFGVLMCSNIAIAESDNSNKPIKNNASSQLQTLSDKYPWHQWKKVGEATLEWGIWDIYNSELKTPTGRYKATKNDLALIIRYLRNIDKDALLDATEEQWQHLGYSSQQITPWLKTLSTIWPDVKKGDRLTFILRNGEGQFYQQGKPLGNVLSQSLSQSFIAIWLSPKTSYPELRQQLIGK</sequence>
<dbReference type="EMBL" id="MSCJ01000003">
    <property type="protein sequence ID" value="PQJ62445.1"/>
    <property type="molecule type" value="Genomic_DNA"/>
</dbReference>
<dbReference type="Proteomes" id="UP000238730">
    <property type="component" value="Unassembled WGS sequence"/>
</dbReference>
<accession>A0A2S7VKI3</accession>
<gene>
    <name evidence="3" type="ORF">BTO08_19635</name>
</gene>
<evidence type="ECO:0000256" key="1">
    <source>
        <dbReference type="SAM" id="SignalP"/>
    </source>
</evidence>
<evidence type="ECO:0000313" key="4">
    <source>
        <dbReference type="Proteomes" id="UP000238730"/>
    </source>
</evidence>
<feature type="signal peptide" evidence="1">
    <location>
        <begin position="1"/>
        <end position="19"/>
    </location>
</feature>
<keyword evidence="1" id="KW-0732">Signal</keyword>
<organism evidence="3 4">
    <name type="scientific">Photobacterium angustum</name>
    <dbReference type="NCBI Taxonomy" id="661"/>
    <lineage>
        <taxon>Bacteria</taxon>
        <taxon>Pseudomonadati</taxon>
        <taxon>Pseudomonadota</taxon>
        <taxon>Gammaproteobacteria</taxon>
        <taxon>Vibrionales</taxon>
        <taxon>Vibrionaceae</taxon>
        <taxon>Photobacterium</taxon>
    </lineage>
</organism>
<protein>
    <recommendedName>
        <fullName evidence="2">Chalcone isomerase domain-containing protein</fullName>
    </recommendedName>
</protein>
<feature type="domain" description="Chalcone isomerase" evidence="2">
    <location>
        <begin position="76"/>
        <end position="185"/>
    </location>
</feature>
<evidence type="ECO:0000259" key="2">
    <source>
        <dbReference type="Pfam" id="PF16036"/>
    </source>
</evidence>
<reference evidence="3 4" key="1">
    <citation type="submission" date="2016-12" db="EMBL/GenBank/DDBJ databases">
        <title>Diversity of luminous bacteria.</title>
        <authorList>
            <person name="Yoshizawa S."/>
            <person name="Kogure K."/>
        </authorList>
    </citation>
    <scope>NUCLEOTIDE SEQUENCE [LARGE SCALE GENOMIC DNA]</scope>
    <source>
        <strain evidence="3 4">LC1-200</strain>
    </source>
</reference>
<dbReference type="Pfam" id="PF16036">
    <property type="entry name" value="Chalcone_3"/>
    <property type="match status" value="1"/>
</dbReference>
<dbReference type="OrthoDB" id="8527419at2"/>
<dbReference type="InterPro" id="IPR016087">
    <property type="entry name" value="Chalcone_isomerase"/>
</dbReference>